<dbReference type="Pfam" id="PF01386">
    <property type="entry name" value="Ribosomal_L25p"/>
    <property type="match status" value="1"/>
</dbReference>
<dbReference type="PANTHER" id="PTHR33284">
    <property type="entry name" value="RIBOSOMAL PROTEIN L25/GLN-TRNA SYNTHETASE, ANTI-CODON-BINDING DOMAIN-CONTAINING PROTEIN"/>
    <property type="match status" value="1"/>
</dbReference>
<comment type="caution">
    <text evidence="9">The sequence shown here is derived from an EMBL/GenBank/DDBJ whole genome shotgun (WGS) entry which is preliminary data.</text>
</comment>
<dbReference type="STRING" id="2754.EH55_11275"/>
<dbReference type="AlphaFoldDB" id="A0A073INV6"/>
<gene>
    <name evidence="5" type="primary">rplY</name>
    <name evidence="5" type="synonym">ctc</name>
    <name evidence="9" type="ORF">EH55_11275</name>
</gene>
<dbReference type="InterPro" id="IPR037121">
    <property type="entry name" value="Ribosomal_bL25_C"/>
</dbReference>
<name>A0A073INV6_9BACT</name>
<comment type="function">
    <text evidence="5">This is one of the proteins that binds to the 5S RNA in the ribosome where it forms part of the central protuberance.</text>
</comment>
<feature type="compositionally biased region" description="Acidic residues" evidence="6">
    <location>
        <begin position="195"/>
        <end position="207"/>
    </location>
</feature>
<dbReference type="eggNOG" id="COG1825">
    <property type="taxonomic scope" value="Bacteria"/>
</dbReference>
<dbReference type="RefSeq" id="WP_037978296.1">
    <property type="nucleotide sequence ID" value="NZ_CAMETI010000018.1"/>
</dbReference>
<keyword evidence="2 5" id="KW-0694">RNA-binding</keyword>
<dbReference type="GO" id="GO:0006412">
    <property type="term" value="P:translation"/>
    <property type="evidence" value="ECO:0007669"/>
    <property type="project" value="UniProtKB-UniRule"/>
</dbReference>
<dbReference type="OrthoDB" id="9806411at2"/>
<evidence type="ECO:0000256" key="4">
    <source>
        <dbReference type="ARBA" id="ARBA00023274"/>
    </source>
</evidence>
<organism evidence="9 10">
    <name type="scientific">Synergistes jonesii</name>
    <dbReference type="NCBI Taxonomy" id="2754"/>
    <lineage>
        <taxon>Bacteria</taxon>
        <taxon>Thermotogati</taxon>
        <taxon>Synergistota</taxon>
        <taxon>Synergistia</taxon>
        <taxon>Synergistales</taxon>
        <taxon>Synergistaceae</taxon>
        <taxon>Synergistes</taxon>
    </lineage>
</organism>
<dbReference type="EMBL" id="JMKI01000053">
    <property type="protein sequence ID" value="KEJ91275.1"/>
    <property type="molecule type" value="Genomic_DNA"/>
</dbReference>
<dbReference type="InterPro" id="IPR011035">
    <property type="entry name" value="Ribosomal_bL25/Gln-tRNA_synth"/>
</dbReference>
<feature type="domain" description="Large ribosomal subunit protein bL25 beta" evidence="8">
    <location>
        <begin position="106"/>
        <end position="190"/>
    </location>
</feature>
<evidence type="ECO:0000313" key="9">
    <source>
        <dbReference type="EMBL" id="KEJ91275.1"/>
    </source>
</evidence>
<keyword evidence="4 5" id="KW-0687">Ribonucleoprotein</keyword>
<dbReference type="InterPro" id="IPR001021">
    <property type="entry name" value="Ribosomal_bL25_long"/>
</dbReference>
<dbReference type="GO" id="GO:0008097">
    <property type="term" value="F:5S rRNA binding"/>
    <property type="evidence" value="ECO:0007669"/>
    <property type="project" value="InterPro"/>
</dbReference>
<dbReference type="GO" id="GO:0022625">
    <property type="term" value="C:cytosolic large ribosomal subunit"/>
    <property type="evidence" value="ECO:0007669"/>
    <property type="project" value="TreeGrafter"/>
</dbReference>
<comment type="similarity">
    <text evidence="5">Belongs to the bacterial ribosomal protein bL25 family. CTC subfamily.</text>
</comment>
<keyword evidence="1 5" id="KW-0699">rRNA-binding</keyword>
<reference evidence="9 10" key="1">
    <citation type="submission" date="2014-04" db="EMBL/GenBank/DDBJ databases">
        <title>Draft Genome Sequence of Synergistes jonesii.</title>
        <authorList>
            <person name="Coil D.A."/>
            <person name="Eisen J.A."/>
            <person name="Holland-Moritz H.E."/>
        </authorList>
    </citation>
    <scope>NUCLEOTIDE SEQUENCE [LARGE SCALE GENOMIC DNA]</scope>
    <source>
        <strain evidence="9 10">78-1</strain>
    </source>
</reference>
<dbReference type="GeneID" id="90984563"/>
<dbReference type="PANTHER" id="PTHR33284:SF1">
    <property type="entry name" value="RIBOSOMAL PROTEIN L25_GLN-TRNA SYNTHETASE, ANTI-CODON-BINDING DOMAIN-CONTAINING PROTEIN"/>
    <property type="match status" value="1"/>
</dbReference>
<dbReference type="InterPro" id="IPR020057">
    <property type="entry name" value="Ribosomal_bL25_b-dom"/>
</dbReference>
<evidence type="ECO:0000256" key="2">
    <source>
        <dbReference type="ARBA" id="ARBA00022884"/>
    </source>
</evidence>
<evidence type="ECO:0000256" key="6">
    <source>
        <dbReference type="SAM" id="MobiDB-lite"/>
    </source>
</evidence>
<proteinExistence type="inferred from homology"/>
<sequence>MAKNQTLKLDFAKREVTGTGACRKIRSKNLIPVVLYGPDYKNGLPGTVSAKFITPLANSARRETTLVELAISDGTTANALIRDVQRHPLTRAIRHIDLYQVLKGHKVKVEIPVRVVNAELSKGVKEGGLLAHKTRMLLVEVQPSDIPEEFTVDAQDLEIGSEIFVKDIRIPEGVTVLSDPDTLVLHIAAVRAFEEEPAPEEAEEETKEVEVVAKGKAAKEEE</sequence>
<dbReference type="InterPro" id="IPR029751">
    <property type="entry name" value="Ribosomal_L25_dom"/>
</dbReference>
<evidence type="ECO:0000313" key="10">
    <source>
        <dbReference type="Proteomes" id="UP000027665"/>
    </source>
</evidence>
<evidence type="ECO:0000256" key="5">
    <source>
        <dbReference type="HAMAP-Rule" id="MF_01334"/>
    </source>
</evidence>
<dbReference type="NCBIfam" id="TIGR00731">
    <property type="entry name" value="bL25_bact_ctc"/>
    <property type="match status" value="1"/>
</dbReference>
<dbReference type="InterPro" id="IPR020930">
    <property type="entry name" value="Ribosomal_uL5_bac-type"/>
</dbReference>
<evidence type="ECO:0000256" key="1">
    <source>
        <dbReference type="ARBA" id="ARBA00022730"/>
    </source>
</evidence>
<feature type="region of interest" description="Disordered" evidence="6">
    <location>
        <begin position="195"/>
        <end position="222"/>
    </location>
</feature>
<feature type="domain" description="Large ribosomal subunit protein bL25 L25" evidence="7">
    <location>
        <begin position="10"/>
        <end position="98"/>
    </location>
</feature>
<dbReference type="Gene3D" id="2.170.120.20">
    <property type="entry name" value="Ribosomal protein L25, beta domain"/>
    <property type="match status" value="1"/>
</dbReference>
<dbReference type="Proteomes" id="UP000027665">
    <property type="component" value="Unassembled WGS sequence"/>
</dbReference>
<feature type="compositionally biased region" description="Basic and acidic residues" evidence="6">
    <location>
        <begin position="208"/>
        <end position="222"/>
    </location>
</feature>
<keyword evidence="10" id="KW-1185">Reference proteome</keyword>
<evidence type="ECO:0000259" key="7">
    <source>
        <dbReference type="Pfam" id="PF01386"/>
    </source>
</evidence>
<protein>
    <recommendedName>
        <fullName evidence="5">Large ribosomal subunit protein bL25</fullName>
    </recommendedName>
    <alternativeName>
        <fullName evidence="5">General stress protein CTC</fullName>
    </alternativeName>
</protein>
<accession>A0A073INV6</accession>
<evidence type="ECO:0000256" key="3">
    <source>
        <dbReference type="ARBA" id="ARBA00022980"/>
    </source>
</evidence>
<dbReference type="InterPro" id="IPR020056">
    <property type="entry name" value="Rbsml_bL25/Gln-tRNA_synth_N"/>
</dbReference>
<dbReference type="SUPFAM" id="SSF50715">
    <property type="entry name" value="Ribosomal protein L25-like"/>
    <property type="match status" value="1"/>
</dbReference>
<dbReference type="GO" id="GO:0003735">
    <property type="term" value="F:structural constituent of ribosome"/>
    <property type="evidence" value="ECO:0007669"/>
    <property type="project" value="InterPro"/>
</dbReference>
<comment type="subunit">
    <text evidence="5">Part of the 50S ribosomal subunit; part of the 5S rRNA/L5/L18/L25 subcomplex. Contacts the 5S rRNA. Binds to the 5S rRNA independently of L5 and L18.</text>
</comment>
<dbReference type="CDD" id="cd00495">
    <property type="entry name" value="Ribosomal_L25_TL5_CTC"/>
    <property type="match status" value="1"/>
</dbReference>
<dbReference type="Gene3D" id="2.40.240.10">
    <property type="entry name" value="Ribosomal Protein L25, Chain P"/>
    <property type="match status" value="1"/>
</dbReference>
<dbReference type="Pfam" id="PF14693">
    <property type="entry name" value="Ribosomal_TL5_C"/>
    <property type="match status" value="1"/>
</dbReference>
<evidence type="ECO:0000259" key="8">
    <source>
        <dbReference type="Pfam" id="PF14693"/>
    </source>
</evidence>
<keyword evidence="3 5" id="KW-0689">Ribosomal protein</keyword>
<dbReference type="HAMAP" id="MF_01334">
    <property type="entry name" value="Ribosomal_bL25_CTC"/>
    <property type="match status" value="1"/>
</dbReference>